<feature type="transmembrane region" description="Helical" evidence="1">
    <location>
        <begin position="7"/>
        <end position="26"/>
    </location>
</feature>
<accession>A0ABV6BJA3</accession>
<evidence type="ECO:0000313" key="2">
    <source>
        <dbReference type="EMBL" id="MFC0050143.1"/>
    </source>
</evidence>
<dbReference type="Pfam" id="PF10975">
    <property type="entry name" value="DUF2802"/>
    <property type="match status" value="1"/>
</dbReference>
<proteinExistence type="predicted"/>
<dbReference type="InterPro" id="IPR021244">
    <property type="entry name" value="DUF2802"/>
</dbReference>
<dbReference type="EMBL" id="JBHLXP010000005">
    <property type="protein sequence ID" value="MFC0050143.1"/>
    <property type="molecule type" value="Genomic_DNA"/>
</dbReference>
<gene>
    <name evidence="2" type="ORF">ACFFJP_17720</name>
</gene>
<sequence>MTLSFELLVLLTVPAASVLLVVFVLWQHKRQNEEQVALSQQFALAQEQLQLLSAELEEIRSGLIGIGQRVLKVEQQQRALNQQVDEIVDSQLQLAEQQQKIDMFDPESKLYSRAMKMVQLGAPLEEVMRECELPRAEAELLYNLHKN</sequence>
<keyword evidence="1" id="KW-1133">Transmembrane helix</keyword>
<dbReference type="RefSeq" id="WP_377247372.1">
    <property type="nucleotide sequence ID" value="NZ_JBHLXP010000005.1"/>
</dbReference>
<name>A0ABV6BJA3_9GAMM</name>
<comment type="caution">
    <text evidence="2">The sequence shown here is derived from an EMBL/GenBank/DDBJ whole genome shotgun (WGS) entry which is preliminary data.</text>
</comment>
<keyword evidence="1" id="KW-0812">Transmembrane</keyword>
<keyword evidence="3" id="KW-1185">Reference proteome</keyword>
<organism evidence="2 3">
    <name type="scientific">Rheinheimera tilapiae</name>
    <dbReference type="NCBI Taxonomy" id="875043"/>
    <lineage>
        <taxon>Bacteria</taxon>
        <taxon>Pseudomonadati</taxon>
        <taxon>Pseudomonadota</taxon>
        <taxon>Gammaproteobacteria</taxon>
        <taxon>Chromatiales</taxon>
        <taxon>Chromatiaceae</taxon>
        <taxon>Rheinheimera</taxon>
    </lineage>
</organism>
<evidence type="ECO:0000256" key="1">
    <source>
        <dbReference type="SAM" id="Phobius"/>
    </source>
</evidence>
<protein>
    <submittedName>
        <fullName evidence="2">DUF2802 domain-containing protein</fullName>
    </submittedName>
</protein>
<reference evidence="2 3" key="1">
    <citation type="submission" date="2024-09" db="EMBL/GenBank/DDBJ databases">
        <authorList>
            <person name="Sun Q."/>
            <person name="Mori K."/>
        </authorList>
    </citation>
    <scope>NUCLEOTIDE SEQUENCE [LARGE SCALE GENOMIC DNA]</scope>
    <source>
        <strain evidence="2 3">KCTC 23315</strain>
    </source>
</reference>
<dbReference type="Proteomes" id="UP001589813">
    <property type="component" value="Unassembled WGS sequence"/>
</dbReference>
<keyword evidence="1" id="KW-0472">Membrane</keyword>
<evidence type="ECO:0000313" key="3">
    <source>
        <dbReference type="Proteomes" id="UP001589813"/>
    </source>
</evidence>